<feature type="region of interest" description="Disordered" evidence="2">
    <location>
        <begin position="134"/>
        <end position="153"/>
    </location>
</feature>
<gene>
    <name evidence="3" type="ORF">ST47_g1730</name>
</gene>
<dbReference type="EMBL" id="JYNV01000078">
    <property type="protein sequence ID" value="KZM27130.1"/>
    <property type="molecule type" value="Genomic_DNA"/>
</dbReference>
<name>A0A163KNL7_DIDRA</name>
<feature type="compositionally biased region" description="Basic and acidic residues" evidence="2">
    <location>
        <begin position="240"/>
        <end position="256"/>
    </location>
</feature>
<comment type="caution">
    <text evidence="3">The sequence shown here is derived from an EMBL/GenBank/DDBJ whole genome shotgun (WGS) entry which is preliminary data.</text>
</comment>
<feature type="region of interest" description="Disordered" evidence="2">
    <location>
        <begin position="234"/>
        <end position="256"/>
    </location>
</feature>
<dbReference type="AlphaFoldDB" id="A0A163KNL7"/>
<dbReference type="OrthoDB" id="3778584at2759"/>
<evidence type="ECO:0000313" key="4">
    <source>
        <dbReference type="Proteomes" id="UP000076837"/>
    </source>
</evidence>
<evidence type="ECO:0000256" key="2">
    <source>
        <dbReference type="SAM" id="MobiDB-lite"/>
    </source>
</evidence>
<accession>A0A163KNL7</accession>
<sequence length="256" mass="29199">MKCKANSNPQSLVVAWNGGVRAAASLELLWLLLRYSKQGAAPDLRQLHFRKYSSLHDVSIMGADDTSNPQPQPPGAMINSTTPTDRLVNFTSSSAQAQPDLQPFQHHNDSTADWSAIQHDFERRLNRFGIKLSEADNDPASKNPRRPVSLVPAFTGPRSITKEDIPLRRNPTMACFTNSRKESKLESTEWQLRQARTEARIWKEKSEARDNDLRTSHKETMEWRMKYEDLYSAMIQNSEPRPHDLTEKREVTKSLG</sequence>
<keyword evidence="4" id="KW-1185">Reference proteome</keyword>
<evidence type="ECO:0000313" key="3">
    <source>
        <dbReference type="EMBL" id="KZM27130.1"/>
    </source>
</evidence>
<dbReference type="Proteomes" id="UP000076837">
    <property type="component" value="Unassembled WGS sequence"/>
</dbReference>
<evidence type="ECO:0000256" key="1">
    <source>
        <dbReference type="SAM" id="Coils"/>
    </source>
</evidence>
<feature type="coiled-coil region" evidence="1">
    <location>
        <begin position="178"/>
        <end position="205"/>
    </location>
</feature>
<reference evidence="3 4" key="1">
    <citation type="journal article" date="2016" name="Sci. Rep.">
        <title>Draft genome sequencing and secretome analysis of fungal phytopathogen Ascochyta rabiei provides insight into the necrotrophic effector repertoire.</title>
        <authorList>
            <person name="Verma S."/>
            <person name="Gazara R.K."/>
            <person name="Nizam S."/>
            <person name="Parween S."/>
            <person name="Chattopadhyay D."/>
            <person name="Verma P.K."/>
        </authorList>
    </citation>
    <scope>NUCLEOTIDE SEQUENCE [LARGE SCALE GENOMIC DNA]</scope>
    <source>
        <strain evidence="3 4">ArDII</strain>
    </source>
</reference>
<proteinExistence type="predicted"/>
<organism evidence="3 4">
    <name type="scientific">Didymella rabiei</name>
    <name type="common">Chickpea ascochyta blight fungus</name>
    <name type="synonym">Mycosphaerella rabiei</name>
    <dbReference type="NCBI Taxonomy" id="5454"/>
    <lineage>
        <taxon>Eukaryota</taxon>
        <taxon>Fungi</taxon>
        <taxon>Dikarya</taxon>
        <taxon>Ascomycota</taxon>
        <taxon>Pezizomycotina</taxon>
        <taxon>Dothideomycetes</taxon>
        <taxon>Pleosporomycetidae</taxon>
        <taxon>Pleosporales</taxon>
        <taxon>Pleosporineae</taxon>
        <taxon>Didymellaceae</taxon>
        <taxon>Ascochyta</taxon>
    </lineage>
</organism>
<keyword evidence="1" id="KW-0175">Coiled coil</keyword>
<protein>
    <submittedName>
        <fullName evidence="3">Uncharacterized protein</fullName>
    </submittedName>
</protein>